<feature type="compositionally biased region" description="Polar residues" evidence="1">
    <location>
        <begin position="205"/>
        <end position="215"/>
    </location>
</feature>
<dbReference type="EMBL" id="LN714478">
    <property type="protein sequence ID" value="CEL65191.1"/>
    <property type="molecule type" value="Genomic_DNA"/>
</dbReference>
<organism evidence="2 4">
    <name type="scientific">Neospora caninum (strain Liverpool)</name>
    <dbReference type="NCBI Taxonomy" id="572307"/>
    <lineage>
        <taxon>Eukaryota</taxon>
        <taxon>Sar</taxon>
        <taxon>Alveolata</taxon>
        <taxon>Apicomplexa</taxon>
        <taxon>Conoidasida</taxon>
        <taxon>Coccidia</taxon>
        <taxon>Eucoccidiorida</taxon>
        <taxon>Eimeriorina</taxon>
        <taxon>Sarcocystidae</taxon>
        <taxon>Neospora</taxon>
    </lineage>
</organism>
<evidence type="ECO:0000256" key="1">
    <source>
        <dbReference type="SAM" id="MobiDB-lite"/>
    </source>
</evidence>
<name>F0VA89_NEOCL</name>
<feature type="region of interest" description="Disordered" evidence="1">
    <location>
        <begin position="168"/>
        <end position="215"/>
    </location>
</feature>
<evidence type="ECO:0000313" key="2">
    <source>
        <dbReference type="EMBL" id="CBZ50578.1"/>
    </source>
</evidence>
<dbReference type="InParanoid" id="F0VA89"/>
<sequence length="300" mass="32957">MSSASQSSCVINWAVPRRRTQPFFRGNVEQIQCEYEPLLHAPRRQQAGGLTAIAARACHFAPNSHRPYLLADAQRCNRIRYRSEGHPTKHHAPCRDVDRTAGTAIGTDRSVSHESVELPFICARRVSSVPCPCQRTLRISPVGKTSGCEQAVPQRFCRGLSQKLSSLLSDGTERSSTTDETDVSECLPATGNRQVPKSDDEETSSVELTTPTSTSVRTHAIAEERLLFKSAGVRKTSTKLESSCTQCEAPTILKARRLDDISLGMNAGIAHDAAKRSSPDAELRGWDEDDLLSKLFIQVL</sequence>
<reference evidence="3" key="4">
    <citation type="journal article" date="2015" name="PLoS ONE">
        <title>Comprehensive Evaluation of Toxoplasma gondii VEG and Neospora caninum LIV Genomes with Tachyzoite Stage Transcriptome and Proteome Defines Novel Transcript Features.</title>
        <authorList>
            <person name="Ramaprasad A."/>
            <person name="Mourier T."/>
            <person name="Naeem R."/>
            <person name="Malas T.B."/>
            <person name="Moussa E."/>
            <person name="Panigrahi A."/>
            <person name="Vermont S.J."/>
            <person name="Otto T.D."/>
            <person name="Wastling J."/>
            <person name="Pain A."/>
        </authorList>
    </citation>
    <scope>NUCLEOTIDE SEQUENCE</scope>
    <source>
        <strain evidence="3">Liverpool</strain>
    </source>
</reference>
<gene>
    <name evidence="3" type="ORF">BN1204_010470</name>
    <name evidence="2" type="ORF">NCLIV_010470</name>
</gene>
<dbReference type="Proteomes" id="UP000007494">
    <property type="component" value="Chromosome IV"/>
</dbReference>
<dbReference type="EMBL" id="FR823384">
    <property type="protein sequence ID" value="CBZ50578.1"/>
    <property type="molecule type" value="Genomic_DNA"/>
</dbReference>
<dbReference type="GeneID" id="13441611"/>
<keyword evidence="4" id="KW-1185">Reference proteome</keyword>
<dbReference type="AlphaFoldDB" id="F0VA89"/>
<dbReference type="VEuPathDB" id="ToxoDB:NCLIV_010470"/>
<reference evidence="4" key="3">
    <citation type="journal article" date="2012" name="PLoS Pathog.">
        <title>Comparative genomics of the apicomplexan parasites Toxoplasma gondii and Neospora caninum: Coccidia differing in host range and transmission strategy.</title>
        <authorList>
            <person name="Reid A.J."/>
            <person name="Vermont S.J."/>
            <person name="Cotton J.A."/>
            <person name="Harris D."/>
            <person name="Hill-Cawthorne G.A."/>
            <person name="Konen-Waisman S."/>
            <person name="Latham S.M."/>
            <person name="Mourier T."/>
            <person name="Norton R."/>
            <person name="Quail M.A."/>
            <person name="Sanders M."/>
            <person name="Shanmugam D."/>
            <person name="Sohal A."/>
            <person name="Wasmuth J.D."/>
            <person name="Brunk B."/>
            <person name="Grigg M.E."/>
            <person name="Howard J.C."/>
            <person name="Parkinson J."/>
            <person name="Roos D.S."/>
            <person name="Trees A.J."/>
            <person name="Berriman M."/>
            <person name="Pain A."/>
            <person name="Wastling J.M."/>
        </authorList>
    </citation>
    <scope>NUCLEOTIDE SEQUENCE [LARGE SCALE GENOMIC DNA]</scope>
    <source>
        <strain evidence="4">Liverpool</strain>
    </source>
</reference>
<dbReference type="RefSeq" id="XP_003880611.1">
    <property type="nucleotide sequence ID" value="XM_003880562.1"/>
</dbReference>
<reference evidence="2" key="1">
    <citation type="submission" date="2011-02" db="EMBL/GenBank/DDBJ databases">
        <authorList>
            <person name="Aslett M."/>
        </authorList>
    </citation>
    <scope>NUCLEOTIDE SEQUENCE</scope>
    <source>
        <strain evidence="2">Liverpool</strain>
    </source>
</reference>
<evidence type="ECO:0000313" key="3">
    <source>
        <dbReference type="EMBL" id="CEL65191.1"/>
    </source>
</evidence>
<protein>
    <submittedName>
        <fullName evidence="2">Uncharacterized protein</fullName>
    </submittedName>
</protein>
<reference evidence="2" key="2">
    <citation type="submission" date="2011-03" db="EMBL/GenBank/DDBJ databases">
        <title>Comparative genomics and transcriptomics of Neospora caninum and Toxoplasma gondii.</title>
        <authorList>
            <person name="Reid A.J."/>
            <person name="Sohal A."/>
            <person name="Harris D."/>
            <person name="Quail M."/>
            <person name="Sanders M."/>
            <person name="Berriman M."/>
            <person name="Wastling J.M."/>
            <person name="Pain A."/>
        </authorList>
    </citation>
    <scope>NUCLEOTIDE SEQUENCE</scope>
    <source>
        <strain evidence="2">Liverpool</strain>
    </source>
</reference>
<evidence type="ECO:0000313" key="4">
    <source>
        <dbReference type="Proteomes" id="UP000007494"/>
    </source>
</evidence>
<proteinExistence type="predicted"/>
<accession>F0VA89</accession>